<dbReference type="InterPro" id="IPR005119">
    <property type="entry name" value="LysR_subst-bd"/>
</dbReference>
<dbReference type="PROSITE" id="PS50931">
    <property type="entry name" value="HTH_LYSR"/>
    <property type="match status" value="1"/>
</dbReference>
<evidence type="ECO:0000256" key="2">
    <source>
        <dbReference type="ARBA" id="ARBA00023015"/>
    </source>
</evidence>
<dbReference type="InterPro" id="IPR000847">
    <property type="entry name" value="LysR_HTH_N"/>
</dbReference>
<dbReference type="InterPro" id="IPR036390">
    <property type="entry name" value="WH_DNA-bd_sf"/>
</dbReference>
<dbReference type="InterPro" id="IPR036388">
    <property type="entry name" value="WH-like_DNA-bd_sf"/>
</dbReference>
<organism evidence="6 7">
    <name type="scientific">Pantoea rodasii</name>
    <dbReference type="NCBI Taxonomy" id="1076549"/>
    <lineage>
        <taxon>Bacteria</taxon>
        <taxon>Pseudomonadati</taxon>
        <taxon>Pseudomonadota</taxon>
        <taxon>Gammaproteobacteria</taxon>
        <taxon>Enterobacterales</taxon>
        <taxon>Erwiniaceae</taxon>
        <taxon>Pantoea</taxon>
    </lineage>
</organism>
<protein>
    <recommendedName>
        <fullName evidence="5">HTH lysR-type domain-containing protein</fullName>
    </recommendedName>
</protein>
<dbReference type="GO" id="GO:0006351">
    <property type="term" value="P:DNA-templated transcription"/>
    <property type="evidence" value="ECO:0007669"/>
    <property type="project" value="TreeGrafter"/>
</dbReference>
<accession>A0A0B1RB40</accession>
<dbReference type="EMBL" id="JTJJ01000033">
    <property type="protein sequence ID" value="KHJ68315.1"/>
    <property type="molecule type" value="Genomic_DNA"/>
</dbReference>
<evidence type="ECO:0000256" key="4">
    <source>
        <dbReference type="ARBA" id="ARBA00023163"/>
    </source>
</evidence>
<proteinExistence type="inferred from homology"/>
<dbReference type="SUPFAM" id="SSF53850">
    <property type="entry name" value="Periplasmic binding protein-like II"/>
    <property type="match status" value="1"/>
</dbReference>
<dbReference type="PANTHER" id="PTHR30537">
    <property type="entry name" value="HTH-TYPE TRANSCRIPTIONAL REGULATOR"/>
    <property type="match status" value="1"/>
</dbReference>
<dbReference type="Proteomes" id="UP000030853">
    <property type="component" value="Unassembled WGS sequence"/>
</dbReference>
<dbReference type="RefSeq" id="WP_039330560.1">
    <property type="nucleotide sequence ID" value="NZ_JTJJ01000033.1"/>
</dbReference>
<dbReference type="FunFam" id="1.10.10.10:FF:000001">
    <property type="entry name" value="LysR family transcriptional regulator"/>
    <property type="match status" value="1"/>
</dbReference>
<dbReference type="GO" id="GO:0043565">
    <property type="term" value="F:sequence-specific DNA binding"/>
    <property type="evidence" value="ECO:0007669"/>
    <property type="project" value="TreeGrafter"/>
</dbReference>
<dbReference type="PANTHER" id="PTHR30537:SF5">
    <property type="entry name" value="HTH-TYPE TRANSCRIPTIONAL ACTIVATOR TTDR-RELATED"/>
    <property type="match status" value="1"/>
</dbReference>
<dbReference type="InterPro" id="IPR058163">
    <property type="entry name" value="LysR-type_TF_proteobact-type"/>
</dbReference>
<dbReference type="Pfam" id="PF00126">
    <property type="entry name" value="HTH_1"/>
    <property type="match status" value="1"/>
</dbReference>
<feature type="domain" description="HTH lysR-type" evidence="5">
    <location>
        <begin position="1"/>
        <end position="59"/>
    </location>
</feature>
<sequence>MDRLDAIRLFLRVVECGSFSTAAKEAGVGQSAVSKQVAALEGQFKQQLLKRSSRGIALTEAGKAFYDGALRLRDEFEQLETRVKFGADEAAGTLRISVAPVFGRFYIVPRLPALLERHPALNIELRVSERHVNLIEENIDVAIRHGELQDSALTQRKLAESPLITLASPEYLAKHGAPTSPAELSGHQCIAFNGGRGVHPWRFLDGHGKPFTLMPQGRFQSNDGEQQRAAALAGMGITQFPAWLAGPDLASGALVPVLREFAVGSMSISAVFATKQMTNSKVRVFVEYLLGTLREDLPSGVGD</sequence>
<evidence type="ECO:0000259" key="5">
    <source>
        <dbReference type="PROSITE" id="PS50931"/>
    </source>
</evidence>
<reference evidence="6 7" key="1">
    <citation type="submission" date="2014-11" db="EMBL/GenBank/DDBJ databases">
        <title>Genome sequencing of Pantoea rodasii ND03.</title>
        <authorList>
            <person name="Muhamad Yunos N.Y."/>
            <person name="Chan K.-G."/>
        </authorList>
    </citation>
    <scope>NUCLEOTIDE SEQUENCE [LARGE SCALE GENOMIC DNA]</scope>
    <source>
        <strain evidence="6 7">ND03</strain>
    </source>
</reference>
<dbReference type="Gene3D" id="1.10.10.10">
    <property type="entry name" value="Winged helix-like DNA-binding domain superfamily/Winged helix DNA-binding domain"/>
    <property type="match status" value="1"/>
</dbReference>
<gene>
    <name evidence="6" type="ORF">QU24_09935</name>
</gene>
<evidence type="ECO:0000313" key="7">
    <source>
        <dbReference type="Proteomes" id="UP000030853"/>
    </source>
</evidence>
<evidence type="ECO:0000256" key="3">
    <source>
        <dbReference type="ARBA" id="ARBA00023125"/>
    </source>
</evidence>
<dbReference type="SUPFAM" id="SSF46785">
    <property type="entry name" value="Winged helix' DNA-binding domain"/>
    <property type="match status" value="1"/>
</dbReference>
<keyword evidence="3" id="KW-0238">DNA-binding</keyword>
<keyword evidence="4" id="KW-0804">Transcription</keyword>
<dbReference type="AlphaFoldDB" id="A0A0B1RB40"/>
<comment type="caution">
    <text evidence="6">The sequence shown here is derived from an EMBL/GenBank/DDBJ whole genome shotgun (WGS) entry which is preliminary data.</text>
</comment>
<dbReference type="Pfam" id="PF03466">
    <property type="entry name" value="LysR_substrate"/>
    <property type="match status" value="1"/>
</dbReference>
<name>A0A0B1RB40_9GAMM</name>
<evidence type="ECO:0000313" key="6">
    <source>
        <dbReference type="EMBL" id="KHJ68315.1"/>
    </source>
</evidence>
<keyword evidence="2" id="KW-0805">Transcription regulation</keyword>
<dbReference type="CDD" id="cd08422">
    <property type="entry name" value="PBP2_CrgA_like"/>
    <property type="match status" value="1"/>
</dbReference>
<dbReference type="GO" id="GO:0003700">
    <property type="term" value="F:DNA-binding transcription factor activity"/>
    <property type="evidence" value="ECO:0007669"/>
    <property type="project" value="InterPro"/>
</dbReference>
<comment type="similarity">
    <text evidence="1">Belongs to the LysR transcriptional regulatory family.</text>
</comment>
<evidence type="ECO:0000256" key="1">
    <source>
        <dbReference type="ARBA" id="ARBA00009437"/>
    </source>
</evidence>
<dbReference type="Gene3D" id="3.40.190.290">
    <property type="match status" value="1"/>
</dbReference>